<dbReference type="Proteomes" id="UP000823960">
    <property type="component" value="Unassembled WGS sequence"/>
</dbReference>
<dbReference type="EMBL" id="DVOL01000016">
    <property type="protein sequence ID" value="HIV10334.1"/>
    <property type="molecule type" value="Genomic_DNA"/>
</dbReference>
<dbReference type="AlphaFoldDB" id="A0A9D1T431"/>
<dbReference type="PANTHER" id="PTHR34135">
    <property type="entry name" value="LYSOZYME"/>
    <property type="match status" value="1"/>
</dbReference>
<reference evidence="3" key="2">
    <citation type="journal article" date="2021" name="PeerJ">
        <title>Extensive microbial diversity within the chicken gut microbiome revealed by metagenomics and culture.</title>
        <authorList>
            <person name="Gilroy R."/>
            <person name="Ravi A."/>
            <person name="Getino M."/>
            <person name="Pursley I."/>
            <person name="Horton D.L."/>
            <person name="Alikhan N.F."/>
            <person name="Baker D."/>
            <person name="Gharbi K."/>
            <person name="Hall N."/>
            <person name="Watson M."/>
            <person name="Adriaenssens E.M."/>
            <person name="Foster-Nyarko E."/>
            <person name="Jarju S."/>
            <person name="Secka A."/>
            <person name="Antonio M."/>
            <person name="Oren A."/>
            <person name="Chaudhuri R.R."/>
            <person name="La Ragione R."/>
            <person name="Hildebrand F."/>
            <person name="Pallen M.J."/>
        </authorList>
    </citation>
    <scope>NUCLEOTIDE SEQUENCE</scope>
    <source>
        <strain evidence="3">1370</strain>
    </source>
</reference>
<comment type="similarity">
    <text evidence="1">Belongs to the glycosyl hydrolase 25 family.</text>
</comment>
<evidence type="ECO:0000256" key="1">
    <source>
        <dbReference type="ARBA" id="ARBA00010646"/>
    </source>
</evidence>
<dbReference type="CDD" id="cd06414">
    <property type="entry name" value="GH25_LytC-like"/>
    <property type="match status" value="1"/>
</dbReference>
<dbReference type="PANTHER" id="PTHR34135:SF2">
    <property type="entry name" value="LYSOZYME"/>
    <property type="match status" value="1"/>
</dbReference>
<accession>A0A9D1T431</accession>
<feature type="transmembrane region" description="Helical" evidence="2">
    <location>
        <begin position="48"/>
        <end position="72"/>
    </location>
</feature>
<keyword evidence="2" id="KW-0472">Membrane</keyword>
<keyword evidence="2" id="KW-0812">Transmembrane</keyword>
<dbReference type="Gene3D" id="3.20.20.80">
    <property type="entry name" value="Glycosidases"/>
    <property type="match status" value="1"/>
</dbReference>
<gene>
    <name evidence="3" type="ORF">IAD28_01370</name>
</gene>
<keyword evidence="3" id="KW-0378">Hydrolase</keyword>
<dbReference type="GO" id="GO:0016052">
    <property type="term" value="P:carbohydrate catabolic process"/>
    <property type="evidence" value="ECO:0007669"/>
    <property type="project" value="TreeGrafter"/>
</dbReference>
<evidence type="ECO:0000313" key="3">
    <source>
        <dbReference type="EMBL" id="HIV10334.1"/>
    </source>
</evidence>
<evidence type="ECO:0000256" key="2">
    <source>
        <dbReference type="SAM" id="Phobius"/>
    </source>
</evidence>
<dbReference type="InterPro" id="IPR002053">
    <property type="entry name" value="Glyco_hydro_25"/>
</dbReference>
<dbReference type="SUPFAM" id="SSF51445">
    <property type="entry name" value="(Trans)glycosidases"/>
    <property type="match status" value="1"/>
</dbReference>
<dbReference type="GO" id="GO:0016998">
    <property type="term" value="P:cell wall macromolecule catabolic process"/>
    <property type="evidence" value="ECO:0007669"/>
    <property type="project" value="InterPro"/>
</dbReference>
<dbReference type="InterPro" id="IPR017853">
    <property type="entry name" value="GH"/>
</dbReference>
<comment type="caution">
    <text evidence="3">The sequence shown here is derived from an EMBL/GenBank/DDBJ whole genome shotgun (WGS) entry which is preliminary data.</text>
</comment>
<dbReference type="GO" id="GO:0009253">
    <property type="term" value="P:peptidoglycan catabolic process"/>
    <property type="evidence" value="ECO:0007669"/>
    <property type="project" value="InterPro"/>
</dbReference>
<proteinExistence type="inferred from homology"/>
<dbReference type="GO" id="GO:0003796">
    <property type="term" value="F:lysozyme activity"/>
    <property type="evidence" value="ECO:0007669"/>
    <property type="project" value="InterPro"/>
</dbReference>
<name>A0A9D1T431_9FIRM</name>
<protein>
    <submittedName>
        <fullName evidence="3">Glycoside hydrolase family 25 protein</fullName>
    </submittedName>
</protein>
<reference evidence="3" key="1">
    <citation type="submission" date="2020-10" db="EMBL/GenBank/DDBJ databases">
        <authorList>
            <person name="Gilroy R."/>
        </authorList>
    </citation>
    <scope>NUCLEOTIDE SEQUENCE</scope>
    <source>
        <strain evidence="3">1370</strain>
    </source>
</reference>
<keyword evidence="2" id="KW-1133">Transmembrane helix</keyword>
<dbReference type="Pfam" id="PF01183">
    <property type="entry name" value="Glyco_hydro_25"/>
    <property type="match status" value="1"/>
</dbReference>
<sequence>MNENYEVSAVSQLERDVSGAAAALAELSESYRRESERKSGQLIKSYRWMIITLLIVVALLAAAVAIVAVGWMKEQGTVVTQVEQVEVIKEVEVERYIAIDPSEEYSHELSDDSFLLYDSSYGPIWMPALEAVPRCSYDRSLFEKDSDTGYITYNDDSIKTRRGIDVSIYQGDIDWHRVKESGVDFAIIRLGFRGYVTGTVNEDANFKKNLEGAKEAGIDVGVYFFSQATDAEEALEEAEFCLELLDGTELEYPIFYDWEVVIDKDGDTPRTSDIQPEVLTNNLLVFCERVRLAGYTPGVYANKKTAIWKYDLSRLGDVEFWLAEYSDCPEYYYDFAIWQYSSKGSVPGIEGNVDLNIGFGEPSGSKDE</sequence>
<dbReference type="PROSITE" id="PS51904">
    <property type="entry name" value="GLYCOSYL_HYDROL_F25_2"/>
    <property type="match status" value="1"/>
</dbReference>
<organism evidence="3 4">
    <name type="scientific">Candidatus Faeciplasma avium</name>
    <dbReference type="NCBI Taxonomy" id="2840798"/>
    <lineage>
        <taxon>Bacteria</taxon>
        <taxon>Bacillati</taxon>
        <taxon>Bacillota</taxon>
        <taxon>Clostridia</taxon>
        <taxon>Eubacteriales</taxon>
        <taxon>Oscillospiraceae</taxon>
        <taxon>Oscillospiraceae incertae sedis</taxon>
        <taxon>Candidatus Faeciplasma</taxon>
    </lineage>
</organism>
<evidence type="ECO:0000313" key="4">
    <source>
        <dbReference type="Proteomes" id="UP000823960"/>
    </source>
</evidence>